<comment type="caution">
    <text evidence="3">The sequence shown here is derived from an EMBL/GenBank/DDBJ whole genome shotgun (WGS) entry which is preliminary data.</text>
</comment>
<feature type="transmembrane region" description="Helical" evidence="1">
    <location>
        <begin position="81"/>
        <end position="103"/>
    </location>
</feature>
<keyword evidence="1" id="KW-1133">Transmembrane helix</keyword>
<evidence type="ECO:0000256" key="1">
    <source>
        <dbReference type="SAM" id="Phobius"/>
    </source>
</evidence>
<accession>A0A2G8RMF6</accession>
<feature type="transmembrane region" description="Helical" evidence="1">
    <location>
        <begin position="136"/>
        <end position="159"/>
    </location>
</feature>
<dbReference type="STRING" id="1077348.A0A2G8RMF6"/>
<evidence type="ECO:0000313" key="3">
    <source>
        <dbReference type="EMBL" id="PIL22488.1"/>
    </source>
</evidence>
<evidence type="ECO:0000313" key="4">
    <source>
        <dbReference type="Proteomes" id="UP000230002"/>
    </source>
</evidence>
<dbReference type="InterPro" id="IPR045338">
    <property type="entry name" value="DUF6535"/>
</dbReference>
<feature type="transmembrane region" description="Helical" evidence="1">
    <location>
        <begin position="166"/>
        <end position="190"/>
    </location>
</feature>
<keyword evidence="1" id="KW-0472">Membrane</keyword>
<feature type="domain" description="DUF6535" evidence="2">
    <location>
        <begin position="1"/>
        <end position="161"/>
    </location>
</feature>
<keyword evidence="1" id="KW-0812">Transmembrane</keyword>
<sequence>MVQRWKSEIDMLLVFVTFNVQSYQLLQPDEQGEVLVALRTISSQLNGFAYFPPFINSTFTQPQSTEASFTPPIYAIWLNSLWFSALICTLSASSIAITVRQWLHQYSSGTSGTSREVARLRQYRYESLIRWRVAEVVTLLPVLLQLSLILFLAGLLILLWTIHPKVALLASTLVGILLLFNVAVTIIPAFRADCCYQSPVALCFFRASQYIGGFLRLCLISVDKVAYSIGVWRSSAVRDIAWSTRRAIRRALRLQGTWGMFNTWEVREKHETHGRAPDLDFSLLGKVYEVTLDDHLLETTILRCMETLEPNVVVRGCVEFLHKNTTVQDLFDPNDPERDDSADVRFAQGRRRARYQIFLLSQVLTLVPKCATSTRSSTRRSFEVVVRQLLALLPPKVVGPAKYIPYGGPEQGFDDTLMLRALASLVCQDLAPGDSFLKLVLNVRQLDAQRESGGNCTRSLDIDVLQED</sequence>
<dbReference type="EMBL" id="AYKW01000069">
    <property type="protein sequence ID" value="PIL22488.1"/>
    <property type="molecule type" value="Genomic_DNA"/>
</dbReference>
<dbReference type="AlphaFoldDB" id="A0A2G8RMF6"/>
<organism evidence="3 4">
    <name type="scientific">Ganoderma sinense ZZ0214-1</name>
    <dbReference type="NCBI Taxonomy" id="1077348"/>
    <lineage>
        <taxon>Eukaryota</taxon>
        <taxon>Fungi</taxon>
        <taxon>Dikarya</taxon>
        <taxon>Basidiomycota</taxon>
        <taxon>Agaricomycotina</taxon>
        <taxon>Agaricomycetes</taxon>
        <taxon>Polyporales</taxon>
        <taxon>Polyporaceae</taxon>
        <taxon>Ganoderma</taxon>
    </lineage>
</organism>
<evidence type="ECO:0000259" key="2">
    <source>
        <dbReference type="Pfam" id="PF20153"/>
    </source>
</evidence>
<dbReference type="OrthoDB" id="3219854at2759"/>
<dbReference type="Proteomes" id="UP000230002">
    <property type="component" value="Unassembled WGS sequence"/>
</dbReference>
<proteinExistence type="predicted"/>
<dbReference type="Pfam" id="PF20153">
    <property type="entry name" value="DUF6535"/>
    <property type="match status" value="1"/>
</dbReference>
<name>A0A2G8RMF6_9APHY</name>
<keyword evidence="4" id="KW-1185">Reference proteome</keyword>
<gene>
    <name evidence="3" type="ORF">GSI_15177</name>
</gene>
<reference evidence="3 4" key="1">
    <citation type="journal article" date="2015" name="Sci. Rep.">
        <title>Chromosome-level genome map provides insights into diverse defense mechanisms in the medicinal fungus Ganoderma sinense.</title>
        <authorList>
            <person name="Zhu Y."/>
            <person name="Xu J."/>
            <person name="Sun C."/>
            <person name="Zhou S."/>
            <person name="Xu H."/>
            <person name="Nelson D.R."/>
            <person name="Qian J."/>
            <person name="Song J."/>
            <person name="Luo H."/>
            <person name="Xiang L."/>
            <person name="Li Y."/>
            <person name="Xu Z."/>
            <person name="Ji A."/>
            <person name="Wang L."/>
            <person name="Lu S."/>
            <person name="Hayward A."/>
            <person name="Sun W."/>
            <person name="Li X."/>
            <person name="Schwartz D.C."/>
            <person name="Wang Y."/>
            <person name="Chen S."/>
        </authorList>
    </citation>
    <scope>NUCLEOTIDE SEQUENCE [LARGE SCALE GENOMIC DNA]</scope>
    <source>
        <strain evidence="3 4">ZZ0214-1</strain>
    </source>
</reference>
<protein>
    <recommendedName>
        <fullName evidence="2">DUF6535 domain-containing protein</fullName>
    </recommendedName>
</protein>